<dbReference type="SUPFAM" id="SSF50978">
    <property type="entry name" value="WD40 repeat-like"/>
    <property type="match status" value="1"/>
</dbReference>
<evidence type="ECO:0008006" key="9">
    <source>
        <dbReference type="Google" id="ProtNLM"/>
    </source>
</evidence>
<evidence type="ECO:0000259" key="6">
    <source>
        <dbReference type="Pfam" id="PF14656"/>
    </source>
</evidence>
<evidence type="ECO:0000256" key="4">
    <source>
        <dbReference type="ARBA" id="ARBA00022490"/>
    </source>
</evidence>
<evidence type="ECO:0000313" key="8">
    <source>
        <dbReference type="Proteomes" id="UP000410492"/>
    </source>
</evidence>
<dbReference type="GO" id="GO:0005096">
    <property type="term" value="F:GTPase activator activity"/>
    <property type="evidence" value="ECO:0007669"/>
    <property type="project" value="UniProtKB-KW"/>
</dbReference>
<dbReference type="InterPro" id="IPR026059">
    <property type="entry name" value="Rab3GAP2"/>
</dbReference>
<evidence type="ECO:0000256" key="1">
    <source>
        <dbReference type="ARBA" id="ARBA00004496"/>
    </source>
</evidence>
<dbReference type="PANTHER" id="PTHR12472">
    <property type="entry name" value="RAB3-GAP REGULATORY DOMAIN"/>
    <property type="match status" value="1"/>
</dbReference>
<organism evidence="7 8">
    <name type="scientific">Callosobruchus maculatus</name>
    <name type="common">Southern cowpea weevil</name>
    <name type="synonym">Pulse bruchid</name>
    <dbReference type="NCBI Taxonomy" id="64391"/>
    <lineage>
        <taxon>Eukaryota</taxon>
        <taxon>Metazoa</taxon>
        <taxon>Ecdysozoa</taxon>
        <taxon>Arthropoda</taxon>
        <taxon>Hexapoda</taxon>
        <taxon>Insecta</taxon>
        <taxon>Pterygota</taxon>
        <taxon>Neoptera</taxon>
        <taxon>Endopterygota</taxon>
        <taxon>Coleoptera</taxon>
        <taxon>Polyphaga</taxon>
        <taxon>Cucujiformia</taxon>
        <taxon>Chrysomeloidea</taxon>
        <taxon>Chrysomelidae</taxon>
        <taxon>Bruchinae</taxon>
        <taxon>Bruchini</taxon>
        <taxon>Callosobruchus</taxon>
    </lineage>
</organism>
<dbReference type="PANTHER" id="PTHR12472:SF0">
    <property type="entry name" value="RAB3 GTPASE-ACTIVATING PROTEIN NON-CATALYTIC SUBUNIT"/>
    <property type="match status" value="1"/>
</dbReference>
<evidence type="ECO:0000256" key="2">
    <source>
        <dbReference type="ARBA" id="ARBA00008153"/>
    </source>
</evidence>
<keyword evidence="4" id="KW-0963">Cytoplasm</keyword>
<gene>
    <name evidence="7" type="ORF">CALMAC_LOCUS17055</name>
</gene>
<dbReference type="Proteomes" id="UP000410492">
    <property type="component" value="Unassembled WGS sequence"/>
</dbReference>
<comment type="similarity">
    <text evidence="2">Belongs to the Rab3-GAP regulatory subunit family.</text>
</comment>
<evidence type="ECO:0000256" key="3">
    <source>
        <dbReference type="ARBA" id="ARBA00022468"/>
    </source>
</evidence>
<feature type="domain" description="Rab3GAP regulatory subunit C-terminal" evidence="6">
    <location>
        <begin position="745"/>
        <end position="1301"/>
    </location>
</feature>
<evidence type="ECO:0000313" key="7">
    <source>
        <dbReference type="EMBL" id="VEN58803.1"/>
    </source>
</evidence>
<dbReference type="InterPro" id="IPR036322">
    <property type="entry name" value="WD40_repeat_dom_sf"/>
</dbReference>
<evidence type="ECO:0000259" key="5">
    <source>
        <dbReference type="Pfam" id="PF14655"/>
    </source>
</evidence>
<dbReference type="InterPro" id="IPR032839">
    <property type="entry name" value="RAB3GAP_N"/>
</dbReference>
<feature type="non-terminal residue" evidence="7">
    <location>
        <position position="1"/>
    </location>
</feature>
<reference evidence="7 8" key="1">
    <citation type="submission" date="2019-01" db="EMBL/GenBank/DDBJ databases">
        <authorList>
            <person name="Sayadi A."/>
        </authorList>
    </citation>
    <scope>NUCLEOTIDE SEQUENCE [LARGE SCALE GENOMIC DNA]</scope>
</reference>
<proteinExistence type="inferred from homology"/>
<dbReference type="Pfam" id="PF14656">
    <property type="entry name" value="RAB3GAP2_C"/>
    <property type="match status" value="1"/>
</dbReference>
<dbReference type="InterPro" id="IPR029257">
    <property type="entry name" value="RAB3GAP2_C"/>
</dbReference>
<dbReference type="GO" id="GO:0005737">
    <property type="term" value="C:cytoplasm"/>
    <property type="evidence" value="ECO:0007669"/>
    <property type="project" value="UniProtKB-SubCell"/>
</dbReference>
<keyword evidence="3" id="KW-0343">GTPase activation</keyword>
<keyword evidence="8" id="KW-1185">Reference proteome</keyword>
<comment type="subcellular location">
    <subcellularLocation>
        <location evidence="1">Cytoplasm</location>
    </subcellularLocation>
</comment>
<dbReference type="Pfam" id="PF14655">
    <property type="entry name" value="RAB3GAP2_N"/>
    <property type="match status" value="1"/>
</dbReference>
<feature type="domain" description="Rab3-GAP regulatory subunit N-terminal" evidence="5">
    <location>
        <begin position="87"/>
        <end position="480"/>
    </location>
</feature>
<accession>A0A653DFL1</accession>
<dbReference type="EMBL" id="CAACVG010011774">
    <property type="protein sequence ID" value="VEN58803.1"/>
    <property type="molecule type" value="Genomic_DNA"/>
</dbReference>
<sequence length="1328" mass="149837">RVVGCREASAICFDFERKQLIETSDCSSNSIMVRLYATSDSSNITTKTKRFCRKMSCQIRLSGNIQDVSEIRRILFPTDDQRGSDSWLQLCEVSVSPTGDLIVIANERKIVVLSAKWNTQSSANDYVLTHSSTVHNYDKVKAILCLPVLGENQHSHVGPDWSCILVGYDSGYVRFYTENCELLLEEQFHNENIKNVKCQSQHSPRPDISPDLHPEEIYIQYQSCVCVLSGPQLFPHLKTCRNQGIKGPPLPSSCLKKWSIHDQSLVNDTATVGLCPTSSFDHLLTASTCGGFDAVYRAAPPAASLVIAAGSRPFLGWHYATEGAAQPALGDVAKVVATRIKSALPGWLTGTKAQPEKQMSLSSHPSDAMGCRFGLCDLRRTATEIILSPDKTYAVSCDTLGRVLLVDTLRGVVVRIFKGYRDAQCSFIQVPDEKKSKHRHGNRVAHFLLIYAPKKGTLDVFSLIQGSKICTFTASKFSRLFHINYGIMGFTSTTSKSRYVCQWTTVFIDNDGQIKEILVPFHFALAEKNNKRSRDLHLYKKLRHFIKSGDYNEETLLKESYDICLDLKTLEIKSQTVDMLVSNRNIPAKVMLKCVQHFEENVIDEEGIGLKVLCDNISHLLELYISIVNREDGNMDENRNITLKVEVKELSNLQKLLDISTDSDSIELPEYHVRFSDNTSALSASEFLSVFDCSSVDSVRLKDGIDDTVLFKTSEVLWKPYITGDLSNFAHLENLLVKVKIDTKDMFYMLVNYWVNRSLHINLNLEKEMNNFLHLCYTLLQTASKEDIASDYNQISTFWSKVREILANSSRPFPALMAAILCKMAAHKVNTDRQMEDSSISLEEESMEVMSQESVLWSLLIGKLEDISLLNIIMSTKATTKEAVLPKLQHEKIDISLKYILEKGRGSVSEIVAKWLSSSGINPQLIVVNEVKKCEEEDSEKILDQLDLMKVQFPYSLDSSALLANLAWEYALDWQKDIQDFGKLEAAISCLEYVQNVQIKQGLYQLLWNTHLKIVNESTCKLINKVGKLPKERLCKQDTGLSDAQVSIFLGITANFLDTFMDVAQAPTKPHPLMFENIWENGGQPLVELAAQQKPVNFDLLHLHYQLTVVLQMIATFGVKHSKPVNNLFEASVVNVLFTDFARNVEVTWNKSDIKINSSRTQFLFKVISASIESITMNESGKIYSTEHVTWMSKCLSLARFWNLDVDLFKRYQITRLFTNGFDSLAEELIPSINDRNELGLNLLVVGAKRMSQYLTKSPHFSDNIAALSPALTKYMEGLDDEWCAPCPLDNITVLATYVLKYINEDQSEHRLAKLLLEASMTMEELKS</sequence>
<name>A0A653DFL1_CALMS</name>
<protein>
    <recommendedName>
        <fullName evidence="9">Rab3-GAP regulatory subunit N-terminal domain-containing protein</fullName>
    </recommendedName>
</protein>
<dbReference type="OrthoDB" id="2019917at2759"/>